<dbReference type="Gramene" id="mRNA:HanXRQr2_Chr12g0522291">
    <property type="protein sequence ID" value="mRNA:HanXRQr2_Chr12g0522291"/>
    <property type="gene ID" value="HanXRQr2_Chr12g0522291"/>
</dbReference>
<proteinExistence type="predicted"/>
<evidence type="ECO:0000313" key="2">
    <source>
        <dbReference type="Proteomes" id="UP000215914"/>
    </source>
</evidence>
<keyword evidence="2" id="KW-1185">Reference proteome</keyword>
<dbReference type="AlphaFoldDB" id="A0A9K3HEP9"/>
<gene>
    <name evidence="1" type="ORF">HanXRQr2_Chr12g0522291</name>
</gene>
<name>A0A9K3HEP9_HELAN</name>
<protein>
    <submittedName>
        <fullName evidence="1">Uncharacterized protein</fullName>
    </submittedName>
</protein>
<organism evidence="1 2">
    <name type="scientific">Helianthus annuus</name>
    <name type="common">Common sunflower</name>
    <dbReference type="NCBI Taxonomy" id="4232"/>
    <lineage>
        <taxon>Eukaryota</taxon>
        <taxon>Viridiplantae</taxon>
        <taxon>Streptophyta</taxon>
        <taxon>Embryophyta</taxon>
        <taxon>Tracheophyta</taxon>
        <taxon>Spermatophyta</taxon>
        <taxon>Magnoliopsida</taxon>
        <taxon>eudicotyledons</taxon>
        <taxon>Gunneridae</taxon>
        <taxon>Pentapetalae</taxon>
        <taxon>asterids</taxon>
        <taxon>campanulids</taxon>
        <taxon>Asterales</taxon>
        <taxon>Asteraceae</taxon>
        <taxon>Asteroideae</taxon>
        <taxon>Heliantheae alliance</taxon>
        <taxon>Heliantheae</taxon>
        <taxon>Helianthus</taxon>
    </lineage>
</organism>
<dbReference type="EMBL" id="MNCJ02000327">
    <property type="protein sequence ID" value="KAF5776259.1"/>
    <property type="molecule type" value="Genomic_DNA"/>
</dbReference>
<dbReference type="Proteomes" id="UP000215914">
    <property type="component" value="Unassembled WGS sequence"/>
</dbReference>
<reference evidence="1" key="2">
    <citation type="submission" date="2020-06" db="EMBL/GenBank/DDBJ databases">
        <title>Helianthus annuus Genome sequencing and assembly Release 2.</title>
        <authorList>
            <person name="Gouzy J."/>
            <person name="Langlade N."/>
            <person name="Munos S."/>
        </authorList>
    </citation>
    <scope>NUCLEOTIDE SEQUENCE</scope>
    <source>
        <tissue evidence="1">Leaves</tissue>
    </source>
</reference>
<accession>A0A9K3HEP9</accession>
<evidence type="ECO:0000313" key="1">
    <source>
        <dbReference type="EMBL" id="KAF5776259.1"/>
    </source>
</evidence>
<reference evidence="1" key="1">
    <citation type="journal article" date="2017" name="Nature">
        <title>The sunflower genome provides insights into oil metabolism, flowering and Asterid evolution.</title>
        <authorList>
            <person name="Badouin H."/>
            <person name="Gouzy J."/>
            <person name="Grassa C.J."/>
            <person name="Murat F."/>
            <person name="Staton S.E."/>
            <person name="Cottret L."/>
            <person name="Lelandais-Briere C."/>
            <person name="Owens G.L."/>
            <person name="Carrere S."/>
            <person name="Mayjonade B."/>
            <person name="Legrand L."/>
            <person name="Gill N."/>
            <person name="Kane N.C."/>
            <person name="Bowers J.E."/>
            <person name="Hubner S."/>
            <person name="Bellec A."/>
            <person name="Berard A."/>
            <person name="Berges H."/>
            <person name="Blanchet N."/>
            <person name="Boniface M.C."/>
            <person name="Brunel D."/>
            <person name="Catrice O."/>
            <person name="Chaidir N."/>
            <person name="Claudel C."/>
            <person name="Donnadieu C."/>
            <person name="Faraut T."/>
            <person name="Fievet G."/>
            <person name="Helmstetter N."/>
            <person name="King M."/>
            <person name="Knapp S.J."/>
            <person name="Lai Z."/>
            <person name="Le Paslier M.C."/>
            <person name="Lippi Y."/>
            <person name="Lorenzon L."/>
            <person name="Mandel J.R."/>
            <person name="Marage G."/>
            <person name="Marchand G."/>
            <person name="Marquand E."/>
            <person name="Bret-Mestries E."/>
            <person name="Morien E."/>
            <person name="Nambeesan S."/>
            <person name="Nguyen T."/>
            <person name="Pegot-Espagnet P."/>
            <person name="Pouilly N."/>
            <person name="Raftis F."/>
            <person name="Sallet E."/>
            <person name="Schiex T."/>
            <person name="Thomas J."/>
            <person name="Vandecasteele C."/>
            <person name="Vares D."/>
            <person name="Vear F."/>
            <person name="Vautrin S."/>
            <person name="Crespi M."/>
            <person name="Mangin B."/>
            <person name="Burke J.M."/>
            <person name="Salse J."/>
            <person name="Munos S."/>
            <person name="Vincourt P."/>
            <person name="Rieseberg L.H."/>
            <person name="Langlade N.B."/>
        </authorList>
    </citation>
    <scope>NUCLEOTIDE SEQUENCE</scope>
    <source>
        <tissue evidence="1">Leaves</tissue>
    </source>
</reference>
<sequence>MRKPALLSCIIHVRFQMHTTFTMSKMKAILPGRNISFGLTAV</sequence>
<comment type="caution">
    <text evidence="1">The sequence shown here is derived from an EMBL/GenBank/DDBJ whole genome shotgun (WGS) entry which is preliminary data.</text>
</comment>